<feature type="transmembrane region" description="Helical" evidence="8">
    <location>
        <begin position="197"/>
        <end position="217"/>
    </location>
</feature>
<accession>A0ABV9YK03</accession>
<evidence type="ECO:0000256" key="3">
    <source>
        <dbReference type="ARBA" id="ARBA00022475"/>
    </source>
</evidence>
<proteinExistence type="predicted"/>
<reference evidence="11" key="1">
    <citation type="journal article" date="2019" name="Int. J. Syst. Evol. Microbiol.">
        <title>The Global Catalogue of Microorganisms (GCM) 10K type strain sequencing project: providing services to taxonomists for standard genome sequencing and annotation.</title>
        <authorList>
            <consortium name="The Broad Institute Genomics Platform"/>
            <consortium name="The Broad Institute Genome Sequencing Center for Infectious Disease"/>
            <person name="Wu L."/>
            <person name="Ma J."/>
        </authorList>
    </citation>
    <scope>NUCLEOTIDE SEQUENCE [LARGE SCALE GENOMIC DNA]</scope>
    <source>
        <strain evidence="11">CGMCC 4.7093</strain>
    </source>
</reference>
<keyword evidence="6 8" id="KW-0472">Membrane</keyword>
<evidence type="ECO:0000256" key="7">
    <source>
        <dbReference type="SAM" id="MobiDB-lite"/>
    </source>
</evidence>
<evidence type="ECO:0000256" key="4">
    <source>
        <dbReference type="ARBA" id="ARBA00022692"/>
    </source>
</evidence>
<dbReference type="Gene3D" id="1.20.1720.10">
    <property type="entry name" value="Multidrug resistance protein D"/>
    <property type="match status" value="1"/>
</dbReference>
<dbReference type="Gene3D" id="2.60.40.1120">
    <property type="entry name" value="Carboxypeptidase-like, regulatory domain"/>
    <property type="match status" value="1"/>
</dbReference>
<feature type="transmembrane region" description="Helical" evidence="8">
    <location>
        <begin position="134"/>
        <end position="154"/>
    </location>
</feature>
<feature type="transmembrane region" description="Helical" evidence="8">
    <location>
        <begin position="47"/>
        <end position="64"/>
    </location>
</feature>
<comment type="caution">
    <text evidence="10">The sequence shown here is derived from an EMBL/GenBank/DDBJ whole genome shotgun (WGS) entry which is preliminary data.</text>
</comment>
<evidence type="ECO:0000256" key="2">
    <source>
        <dbReference type="ARBA" id="ARBA00022448"/>
    </source>
</evidence>
<feature type="transmembrane region" description="Helical" evidence="8">
    <location>
        <begin position="166"/>
        <end position="185"/>
    </location>
</feature>
<feature type="transmembrane region" description="Helical" evidence="8">
    <location>
        <begin position="223"/>
        <end position="244"/>
    </location>
</feature>
<dbReference type="Proteomes" id="UP001595947">
    <property type="component" value="Unassembled WGS sequence"/>
</dbReference>
<dbReference type="PROSITE" id="PS00216">
    <property type="entry name" value="SUGAR_TRANSPORT_1"/>
    <property type="match status" value="1"/>
</dbReference>
<feature type="transmembrane region" description="Helical" evidence="8">
    <location>
        <begin position="104"/>
        <end position="122"/>
    </location>
</feature>
<evidence type="ECO:0000256" key="8">
    <source>
        <dbReference type="SAM" id="Phobius"/>
    </source>
</evidence>
<feature type="transmembrane region" description="Helical" evidence="8">
    <location>
        <begin position="409"/>
        <end position="428"/>
    </location>
</feature>
<dbReference type="PANTHER" id="PTHR42718">
    <property type="entry name" value="MAJOR FACILITATOR SUPERFAMILY MULTIDRUG TRANSPORTER MFSC"/>
    <property type="match status" value="1"/>
</dbReference>
<keyword evidence="2" id="KW-0813">Transport</keyword>
<feature type="transmembrane region" description="Helical" evidence="8">
    <location>
        <begin position="440"/>
        <end position="459"/>
    </location>
</feature>
<feature type="domain" description="Major facilitator superfamily (MFS) profile" evidence="9">
    <location>
        <begin position="9"/>
        <end position="463"/>
    </location>
</feature>
<dbReference type="InterPro" id="IPR011701">
    <property type="entry name" value="MFS"/>
</dbReference>
<keyword evidence="11" id="KW-1185">Reference proteome</keyword>
<gene>
    <name evidence="10" type="ORF">ACFPBZ_13330</name>
</gene>
<evidence type="ECO:0000256" key="5">
    <source>
        <dbReference type="ARBA" id="ARBA00022989"/>
    </source>
</evidence>
<dbReference type="EMBL" id="JBHSIV010000012">
    <property type="protein sequence ID" value="MFC5063195.1"/>
    <property type="molecule type" value="Genomic_DNA"/>
</dbReference>
<evidence type="ECO:0000313" key="10">
    <source>
        <dbReference type="EMBL" id="MFC5063195.1"/>
    </source>
</evidence>
<name>A0ABV9YK03_9PSEU</name>
<feature type="transmembrane region" description="Helical" evidence="8">
    <location>
        <begin position="329"/>
        <end position="347"/>
    </location>
</feature>
<feature type="transmembrane region" description="Helical" evidence="8">
    <location>
        <begin position="300"/>
        <end position="322"/>
    </location>
</feature>
<dbReference type="Pfam" id="PF13620">
    <property type="entry name" value="CarboxypepD_reg"/>
    <property type="match status" value="1"/>
</dbReference>
<dbReference type="InterPro" id="IPR036259">
    <property type="entry name" value="MFS_trans_sf"/>
</dbReference>
<dbReference type="InterPro" id="IPR020846">
    <property type="entry name" value="MFS_dom"/>
</dbReference>
<evidence type="ECO:0000313" key="11">
    <source>
        <dbReference type="Proteomes" id="UP001595947"/>
    </source>
</evidence>
<feature type="transmembrane region" description="Helical" evidence="8">
    <location>
        <begin position="7"/>
        <end position="27"/>
    </location>
</feature>
<dbReference type="PROSITE" id="PS50850">
    <property type="entry name" value="MFS"/>
    <property type="match status" value="1"/>
</dbReference>
<feature type="region of interest" description="Disordered" evidence="7">
    <location>
        <begin position="464"/>
        <end position="497"/>
    </location>
</feature>
<dbReference type="Gene3D" id="1.20.1250.20">
    <property type="entry name" value="MFS general substrate transporter like domains"/>
    <property type="match status" value="1"/>
</dbReference>
<feature type="transmembrane region" description="Helical" evidence="8">
    <location>
        <begin position="265"/>
        <end position="288"/>
    </location>
</feature>
<sequence>MAPTRRWWILAVIGVAQLMVILDNSIVNIALPSAQADLGFSDAQRQWVITAYALAFGSLLLLGGRLSDLFGRKPAFVVGLIGFAAASVLGGLAPGFGLLVAARALQGVFGAVLAPAALSLLTTTFPSGPERARAFGVFSALAGSGAAIGLLLGGTLTEYADWRWCLYVNVVFAVVAAVGALLLLPAVPSERRPRLDIVGTLTASAGLFCIVFGFASAETDGWGAWPVYAFLAGGVVLLGVFVAVQRRVAAPLLPLRVLLDRYRGGSFLTILVLTTGMFGLSLFLAYVMQTELGFSPVLTGVAFLPMVASIVTASTTVPAYVLPRLGPKPLIFVGLLLGAGALFWFSFLTPDSTYASGVLGPLILMGLGMGTAMSTSINTATLGVEAADAGVASATVNTMQQVGGSVGTALLSSIAGTATASALGIGLAPPAAALAGYDRAFLVASIVFVVGAVVAGSLVPAGRPHAAPAAPAQRSLPAADDHWGGPDTVPSPSGLAGRVLDGSAPVEATVTLIDALSGGQVGTARTADDGHYRLAVPRAGDYLLVVSAPGRRPVAERVRVAAPELAVARDVRAAPLTRA</sequence>
<dbReference type="SUPFAM" id="SSF103473">
    <property type="entry name" value="MFS general substrate transporter"/>
    <property type="match status" value="1"/>
</dbReference>
<keyword evidence="4 8" id="KW-0812">Transmembrane</keyword>
<dbReference type="RefSeq" id="WP_378036545.1">
    <property type="nucleotide sequence ID" value="NZ_JBHSIV010000012.1"/>
</dbReference>
<keyword evidence="3" id="KW-1003">Cell membrane</keyword>
<comment type="subcellular location">
    <subcellularLocation>
        <location evidence="1">Cell membrane</location>
        <topology evidence="1">Multi-pass membrane protein</topology>
    </subcellularLocation>
</comment>
<feature type="compositionally biased region" description="Low complexity" evidence="7">
    <location>
        <begin position="464"/>
        <end position="478"/>
    </location>
</feature>
<dbReference type="InterPro" id="IPR005829">
    <property type="entry name" value="Sugar_transporter_CS"/>
</dbReference>
<evidence type="ECO:0000259" key="9">
    <source>
        <dbReference type="PROSITE" id="PS50850"/>
    </source>
</evidence>
<dbReference type="CDD" id="cd17321">
    <property type="entry name" value="MFS_MMR_MDR_like"/>
    <property type="match status" value="1"/>
</dbReference>
<protein>
    <submittedName>
        <fullName evidence="10">MFS transporter</fullName>
    </submittedName>
</protein>
<feature type="transmembrane region" description="Helical" evidence="8">
    <location>
        <begin position="76"/>
        <end position="98"/>
    </location>
</feature>
<evidence type="ECO:0000256" key="6">
    <source>
        <dbReference type="ARBA" id="ARBA00023136"/>
    </source>
</evidence>
<keyword evidence="5 8" id="KW-1133">Transmembrane helix</keyword>
<dbReference type="PANTHER" id="PTHR42718:SF46">
    <property type="entry name" value="BLR6921 PROTEIN"/>
    <property type="match status" value="1"/>
</dbReference>
<organism evidence="10 11">
    <name type="scientific">Actinomycetospora atypica</name>
    <dbReference type="NCBI Taxonomy" id="1290095"/>
    <lineage>
        <taxon>Bacteria</taxon>
        <taxon>Bacillati</taxon>
        <taxon>Actinomycetota</taxon>
        <taxon>Actinomycetes</taxon>
        <taxon>Pseudonocardiales</taxon>
        <taxon>Pseudonocardiaceae</taxon>
        <taxon>Actinomycetospora</taxon>
    </lineage>
</organism>
<evidence type="ECO:0000256" key="1">
    <source>
        <dbReference type="ARBA" id="ARBA00004651"/>
    </source>
</evidence>
<dbReference type="SUPFAM" id="SSF49478">
    <property type="entry name" value="Cna protein B-type domain"/>
    <property type="match status" value="1"/>
</dbReference>
<dbReference type="Pfam" id="PF07690">
    <property type="entry name" value="MFS_1"/>
    <property type="match status" value="1"/>
</dbReference>